<dbReference type="EMBL" id="PFFQ01000038">
    <property type="protein sequence ID" value="PIW16353.1"/>
    <property type="molecule type" value="Genomic_DNA"/>
</dbReference>
<dbReference type="SUPFAM" id="SSF63829">
    <property type="entry name" value="Calcium-dependent phosphotriesterase"/>
    <property type="match status" value="1"/>
</dbReference>
<gene>
    <name evidence="3" type="ORF">COW36_13570</name>
</gene>
<dbReference type="Proteomes" id="UP000231019">
    <property type="component" value="Unassembled WGS sequence"/>
</dbReference>
<dbReference type="InterPro" id="IPR013783">
    <property type="entry name" value="Ig-like_fold"/>
</dbReference>
<dbReference type="CDD" id="cd00063">
    <property type="entry name" value="FN3"/>
    <property type="match status" value="1"/>
</dbReference>
<evidence type="ECO:0000256" key="1">
    <source>
        <dbReference type="SAM" id="SignalP"/>
    </source>
</evidence>
<protein>
    <recommendedName>
        <fullName evidence="2">Fibronectin type-III domain-containing protein</fullName>
    </recommendedName>
</protein>
<keyword evidence="1" id="KW-0732">Signal</keyword>
<evidence type="ECO:0000313" key="3">
    <source>
        <dbReference type="EMBL" id="PIW16353.1"/>
    </source>
</evidence>
<evidence type="ECO:0000313" key="4">
    <source>
        <dbReference type="Proteomes" id="UP000231019"/>
    </source>
</evidence>
<accession>A0A2M7G3E2</accession>
<name>A0A2M7G3E2_9BACT</name>
<sequence length="708" mass="78539">MKKLALSLAALLLSFSLPARAEFPKNWYLEGVGDFLEGDILSTAIEADGSLSLGLDIAPMLKLNTGGSILDAESLGSQIFLGTGNPAGVYQVDGNQGKYTLKTLLERSQGVVSAVLPQKNGDVLAALSPFGQIYRIHQGKAELILSLDERYIWEMQAGPNGEVYILTGDKAVLYRLDRDLKLTRLYQSNEANLKVLHQDRHWGLLVGSGSKGIVYRIQANQHPEALMDSDFTEVTAMTGDGKGNVFVAATRENPPKNQPKSAVFMISPSGQSEMLFRMNTETAFTLELDQAGSLLIGTGPRGRIYRFTDPLSAEKRMLSLPARGQSRQLAKIIPGQGSELFMVGSSPAQIERFQGNFLSKGEYETQIFKSSLKANWGNLRFDALMPADTAVRAWSRSGNTAEPDNTWSAWEGPYSDPKGSPIKSPPGSYLQLRFELSSKNPKHSPKLHSIDISFMRENLAPYFNDVYFLQRGLFFKPHTLGKIEGPRILDLNAQVMDKLRRPKGTDEIYQELIAEKMPLAMRVIQDYRPGMLTLAWDASDPNDDNLEYEVSYQRFGDQTWKSLAHAIQDSFYSFDSATLAEGQYHFRVTANDALSNPGQGFRIAKETQLITIDNTPPAVSALSFNQEEKTVKFSFSAKDTVTPLAYAEYSLDGQKTELFQSKDGIIDGLDEQFEILLKKPAKGSHTLVVRVLDRLGNVQTAQKVFEIR</sequence>
<dbReference type="AlphaFoldDB" id="A0A2M7G3E2"/>
<dbReference type="InterPro" id="IPR036116">
    <property type="entry name" value="FN3_sf"/>
</dbReference>
<dbReference type="SUPFAM" id="SSF49265">
    <property type="entry name" value="Fibronectin type III"/>
    <property type="match status" value="1"/>
</dbReference>
<dbReference type="PROSITE" id="PS50853">
    <property type="entry name" value="FN3"/>
    <property type="match status" value="1"/>
</dbReference>
<dbReference type="InterPro" id="IPR003961">
    <property type="entry name" value="FN3_dom"/>
</dbReference>
<reference evidence="3 4" key="1">
    <citation type="submission" date="2017-09" db="EMBL/GenBank/DDBJ databases">
        <title>Depth-based differentiation of microbial function through sediment-hosted aquifers and enrichment of novel symbionts in the deep terrestrial subsurface.</title>
        <authorList>
            <person name="Probst A.J."/>
            <person name="Ladd B."/>
            <person name="Jarett J.K."/>
            <person name="Geller-Mcgrath D.E."/>
            <person name="Sieber C.M."/>
            <person name="Emerson J.B."/>
            <person name="Anantharaman K."/>
            <person name="Thomas B.C."/>
            <person name="Malmstrom R."/>
            <person name="Stieglmeier M."/>
            <person name="Klingl A."/>
            <person name="Woyke T."/>
            <person name="Ryan C.M."/>
            <person name="Banfield J.F."/>
        </authorList>
    </citation>
    <scope>NUCLEOTIDE SEQUENCE [LARGE SCALE GENOMIC DNA]</scope>
    <source>
        <strain evidence="3">CG17_big_fil_post_rev_8_21_14_2_50_48_46</strain>
    </source>
</reference>
<feature type="chain" id="PRO_5014941448" description="Fibronectin type-III domain-containing protein" evidence="1">
    <location>
        <begin position="22"/>
        <end position="708"/>
    </location>
</feature>
<feature type="domain" description="Fibronectin type-III" evidence="2">
    <location>
        <begin position="517"/>
        <end position="618"/>
    </location>
</feature>
<evidence type="ECO:0000259" key="2">
    <source>
        <dbReference type="PROSITE" id="PS50853"/>
    </source>
</evidence>
<organism evidence="3 4">
    <name type="scientific">bacterium (Candidatus Blackallbacteria) CG17_big_fil_post_rev_8_21_14_2_50_48_46</name>
    <dbReference type="NCBI Taxonomy" id="2014261"/>
    <lineage>
        <taxon>Bacteria</taxon>
        <taxon>Candidatus Blackallbacteria</taxon>
    </lineage>
</organism>
<comment type="caution">
    <text evidence="3">The sequence shown here is derived from an EMBL/GenBank/DDBJ whole genome shotgun (WGS) entry which is preliminary data.</text>
</comment>
<feature type="signal peptide" evidence="1">
    <location>
        <begin position="1"/>
        <end position="21"/>
    </location>
</feature>
<dbReference type="Gene3D" id="2.60.40.10">
    <property type="entry name" value="Immunoglobulins"/>
    <property type="match status" value="1"/>
</dbReference>
<proteinExistence type="predicted"/>